<evidence type="ECO:0000256" key="6">
    <source>
        <dbReference type="ARBA" id="ARBA00047665"/>
    </source>
</evidence>
<dbReference type="Gene3D" id="3.30.70.1400">
    <property type="entry name" value="Aminomethyltransferase beta-barrel domains"/>
    <property type="match status" value="1"/>
</dbReference>
<proteinExistence type="inferred from homology"/>
<name>A0A517YC90_9BACT</name>
<dbReference type="FunFam" id="2.40.30.110:FF:000003">
    <property type="entry name" value="Aminomethyltransferase"/>
    <property type="match status" value="1"/>
</dbReference>
<feature type="binding site" evidence="8">
    <location>
        <position position="204"/>
    </location>
    <ligand>
        <name>substrate</name>
    </ligand>
</feature>
<dbReference type="OrthoDB" id="9774591at2"/>
<dbReference type="KEGG" id="aagg:ETAA8_29350"/>
<dbReference type="GO" id="GO:0004047">
    <property type="term" value="F:aminomethyltransferase activity"/>
    <property type="evidence" value="ECO:0007669"/>
    <property type="project" value="UniProtKB-UniRule"/>
</dbReference>
<protein>
    <recommendedName>
        <fullName evidence="2 7">Aminomethyltransferase</fullName>
        <ecNumber evidence="2 7">2.1.2.10</ecNumber>
    </recommendedName>
    <alternativeName>
        <fullName evidence="5 7">Glycine cleavage system T protein</fullName>
    </alternativeName>
</protein>
<evidence type="ECO:0000256" key="5">
    <source>
        <dbReference type="ARBA" id="ARBA00031395"/>
    </source>
</evidence>
<dbReference type="GO" id="GO:0005829">
    <property type="term" value="C:cytosol"/>
    <property type="evidence" value="ECO:0007669"/>
    <property type="project" value="TreeGrafter"/>
</dbReference>
<dbReference type="Proteomes" id="UP000315017">
    <property type="component" value="Chromosome"/>
</dbReference>
<feature type="domain" description="GCVT N-terminal" evidence="9">
    <location>
        <begin position="10"/>
        <end position="269"/>
    </location>
</feature>
<feature type="domain" description="Aminomethyltransferase C-terminal" evidence="10">
    <location>
        <begin position="291"/>
        <end position="367"/>
    </location>
</feature>
<dbReference type="AlphaFoldDB" id="A0A517YC90"/>
<dbReference type="SUPFAM" id="SSF103025">
    <property type="entry name" value="Folate-binding domain"/>
    <property type="match status" value="1"/>
</dbReference>
<dbReference type="EC" id="2.1.2.10" evidence="2 7"/>
<dbReference type="Gene3D" id="4.10.1250.10">
    <property type="entry name" value="Aminomethyltransferase fragment"/>
    <property type="match status" value="1"/>
</dbReference>
<dbReference type="InterPro" id="IPR028896">
    <property type="entry name" value="GcvT/YgfZ/DmdA"/>
</dbReference>
<dbReference type="GO" id="GO:0008483">
    <property type="term" value="F:transaminase activity"/>
    <property type="evidence" value="ECO:0007669"/>
    <property type="project" value="UniProtKB-KW"/>
</dbReference>
<dbReference type="GO" id="GO:0019464">
    <property type="term" value="P:glycine decarboxylation via glycine cleavage system"/>
    <property type="evidence" value="ECO:0007669"/>
    <property type="project" value="UniProtKB-UniRule"/>
</dbReference>
<evidence type="ECO:0000256" key="1">
    <source>
        <dbReference type="ARBA" id="ARBA00008609"/>
    </source>
</evidence>
<keyword evidence="4 7" id="KW-0808">Transferase</keyword>
<accession>A0A517YC90</accession>
<dbReference type="InterPro" id="IPR029043">
    <property type="entry name" value="GcvT/YgfZ_C"/>
</dbReference>
<dbReference type="RefSeq" id="WP_145089143.1">
    <property type="nucleotide sequence ID" value="NZ_CP036274.1"/>
</dbReference>
<dbReference type="InterPro" id="IPR006223">
    <property type="entry name" value="GcvT"/>
</dbReference>
<dbReference type="PANTHER" id="PTHR43757">
    <property type="entry name" value="AMINOMETHYLTRANSFERASE"/>
    <property type="match status" value="1"/>
</dbReference>
<evidence type="ECO:0000313" key="12">
    <source>
        <dbReference type="Proteomes" id="UP000315017"/>
    </source>
</evidence>
<dbReference type="InterPro" id="IPR022903">
    <property type="entry name" value="GcvT_bac"/>
</dbReference>
<dbReference type="Gene3D" id="2.40.30.110">
    <property type="entry name" value="Aminomethyltransferase beta-barrel domains"/>
    <property type="match status" value="1"/>
</dbReference>
<dbReference type="Pfam" id="PF01571">
    <property type="entry name" value="GCV_T"/>
    <property type="match status" value="1"/>
</dbReference>
<evidence type="ECO:0000256" key="2">
    <source>
        <dbReference type="ARBA" id="ARBA00012616"/>
    </source>
</evidence>
<comment type="catalytic activity">
    <reaction evidence="6 7">
        <text>N(6)-[(R)-S(8)-aminomethyldihydrolipoyl]-L-lysyl-[protein] + (6S)-5,6,7,8-tetrahydrofolate = N(6)-[(R)-dihydrolipoyl]-L-lysyl-[protein] + (6R)-5,10-methylene-5,6,7,8-tetrahydrofolate + NH4(+)</text>
        <dbReference type="Rhea" id="RHEA:16945"/>
        <dbReference type="Rhea" id="RHEA-COMP:10475"/>
        <dbReference type="Rhea" id="RHEA-COMP:10492"/>
        <dbReference type="ChEBI" id="CHEBI:15636"/>
        <dbReference type="ChEBI" id="CHEBI:28938"/>
        <dbReference type="ChEBI" id="CHEBI:57453"/>
        <dbReference type="ChEBI" id="CHEBI:83100"/>
        <dbReference type="ChEBI" id="CHEBI:83143"/>
        <dbReference type="EC" id="2.1.2.10"/>
    </reaction>
</comment>
<evidence type="ECO:0000256" key="7">
    <source>
        <dbReference type="HAMAP-Rule" id="MF_00259"/>
    </source>
</evidence>
<dbReference type="PIRSF" id="PIRSF006487">
    <property type="entry name" value="GcvT"/>
    <property type="match status" value="1"/>
</dbReference>
<evidence type="ECO:0000259" key="10">
    <source>
        <dbReference type="Pfam" id="PF08669"/>
    </source>
</evidence>
<comment type="subunit">
    <text evidence="7">The glycine cleavage system is composed of four proteins: P, T, L and H.</text>
</comment>
<reference evidence="11 12" key="1">
    <citation type="submission" date="2019-02" db="EMBL/GenBank/DDBJ databases">
        <title>Deep-cultivation of Planctomycetes and their phenomic and genomic characterization uncovers novel biology.</title>
        <authorList>
            <person name="Wiegand S."/>
            <person name="Jogler M."/>
            <person name="Boedeker C."/>
            <person name="Pinto D."/>
            <person name="Vollmers J."/>
            <person name="Rivas-Marin E."/>
            <person name="Kohn T."/>
            <person name="Peeters S.H."/>
            <person name="Heuer A."/>
            <person name="Rast P."/>
            <person name="Oberbeckmann S."/>
            <person name="Bunk B."/>
            <person name="Jeske O."/>
            <person name="Meyerdierks A."/>
            <person name="Storesund J.E."/>
            <person name="Kallscheuer N."/>
            <person name="Luecker S."/>
            <person name="Lage O.M."/>
            <person name="Pohl T."/>
            <person name="Merkel B.J."/>
            <person name="Hornburger P."/>
            <person name="Mueller R.-W."/>
            <person name="Bruemmer F."/>
            <person name="Labrenz M."/>
            <person name="Spormann A.M."/>
            <person name="Op den Camp H."/>
            <person name="Overmann J."/>
            <person name="Amann R."/>
            <person name="Jetten M.S.M."/>
            <person name="Mascher T."/>
            <person name="Medema M.H."/>
            <person name="Devos D.P."/>
            <person name="Kaster A.-K."/>
            <person name="Ovreas L."/>
            <person name="Rohde M."/>
            <person name="Galperin M.Y."/>
            <person name="Jogler C."/>
        </authorList>
    </citation>
    <scope>NUCLEOTIDE SEQUENCE [LARGE SCALE GENOMIC DNA]</scope>
    <source>
        <strain evidence="11 12">ETA_A8</strain>
    </source>
</reference>
<gene>
    <name evidence="11" type="primary">gcvT_1</name>
    <name evidence="7" type="synonym">gcvT</name>
    <name evidence="11" type="ORF">ETAA8_29350</name>
</gene>
<evidence type="ECO:0000259" key="9">
    <source>
        <dbReference type="Pfam" id="PF01571"/>
    </source>
</evidence>
<evidence type="ECO:0000313" key="11">
    <source>
        <dbReference type="EMBL" id="QDU27844.1"/>
    </source>
</evidence>
<dbReference type="NCBIfam" id="NF001567">
    <property type="entry name" value="PRK00389.1"/>
    <property type="match status" value="1"/>
</dbReference>
<dbReference type="SUPFAM" id="SSF101790">
    <property type="entry name" value="Aminomethyltransferase beta-barrel domain"/>
    <property type="match status" value="1"/>
</dbReference>
<comment type="similarity">
    <text evidence="1 7">Belongs to the GcvT family.</text>
</comment>
<dbReference type="InterPro" id="IPR013977">
    <property type="entry name" value="GcvT_C"/>
</dbReference>
<sequence length="372" mass="40180">MSGALNQTPLHAWHAAHGGRMVDFAGWSMPVQYGSIIDEHQATRTAVGLFDVSHMGRLRIDGPGGAALLDRLLTRKVTGLGPGKIRYSLVCKEDGGILDDVLVYHLRQPQDALYHQLVVNASNREKIVNWFRSQMRADDEATLTDQTVETAMIAVQGPSALRLLEPLVGADLGGLAYYSGAETSICGHRGIVSRTGYTGEDGCELIVPAAAAVDVWTRVLETGKDQGARAVGLAARDTLRLEAAMPLYGHELNECIDPLTADLACAVNFSGRDFVGREALLVIQAKPGRPRRVGLELVGRRIPREHYPIVVGGEKIGEVTSGTFSPTLQKSIAMAYVQPQFAEVGTEVAVDIRGAMEPAHVVKLPFYHSRAK</sequence>
<dbReference type="EMBL" id="CP036274">
    <property type="protein sequence ID" value="QDU27844.1"/>
    <property type="molecule type" value="Genomic_DNA"/>
</dbReference>
<comment type="function">
    <text evidence="7">The glycine cleavage system catalyzes the degradation of glycine.</text>
</comment>
<dbReference type="GO" id="GO:0005960">
    <property type="term" value="C:glycine cleavage complex"/>
    <property type="evidence" value="ECO:0007669"/>
    <property type="project" value="InterPro"/>
</dbReference>
<keyword evidence="12" id="KW-1185">Reference proteome</keyword>
<dbReference type="PANTHER" id="PTHR43757:SF2">
    <property type="entry name" value="AMINOMETHYLTRANSFERASE, MITOCHONDRIAL"/>
    <property type="match status" value="1"/>
</dbReference>
<dbReference type="InterPro" id="IPR006222">
    <property type="entry name" value="GCVT_N"/>
</dbReference>
<dbReference type="HAMAP" id="MF_00259">
    <property type="entry name" value="GcvT"/>
    <property type="match status" value="1"/>
</dbReference>
<dbReference type="InterPro" id="IPR027266">
    <property type="entry name" value="TrmE/GcvT-like"/>
</dbReference>
<evidence type="ECO:0000256" key="3">
    <source>
        <dbReference type="ARBA" id="ARBA00022576"/>
    </source>
</evidence>
<evidence type="ECO:0000256" key="8">
    <source>
        <dbReference type="PIRSR" id="PIRSR006487-1"/>
    </source>
</evidence>
<organism evidence="11 12">
    <name type="scientific">Anatilimnocola aggregata</name>
    <dbReference type="NCBI Taxonomy" id="2528021"/>
    <lineage>
        <taxon>Bacteria</taxon>
        <taxon>Pseudomonadati</taxon>
        <taxon>Planctomycetota</taxon>
        <taxon>Planctomycetia</taxon>
        <taxon>Pirellulales</taxon>
        <taxon>Pirellulaceae</taxon>
        <taxon>Anatilimnocola</taxon>
    </lineage>
</organism>
<dbReference type="Pfam" id="PF08669">
    <property type="entry name" value="GCV_T_C"/>
    <property type="match status" value="1"/>
</dbReference>
<evidence type="ECO:0000256" key="4">
    <source>
        <dbReference type="ARBA" id="ARBA00022679"/>
    </source>
</evidence>
<dbReference type="Gene3D" id="3.30.1360.120">
    <property type="entry name" value="Probable tRNA modification gtpase trme, domain 1"/>
    <property type="match status" value="1"/>
</dbReference>
<keyword evidence="3 7" id="KW-0032">Aminotransferase</keyword>
<dbReference type="NCBIfam" id="TIGR00528">
    <property type="entry name" value="gcvT"/>
    <property type="match status" value="1"/>
</dbReference>